<dbReference type="AlphaFoldDB" id="A0AAD4HWS2"/>
<dbReference type="EMBL" id="JAHCVI010000001">
    <property type="protein sequence ID" value="KAG7290059.1"/>
    <property type="molecule type" value="Genomic_DNA"/>
</dbReference>
<evidence type="ECO:0000313" key="2">
    <source>
        <dbReference type="Proteomes" id="UP001197093"/>
    </source>
</evidence>
<accession>A0AAD4HWS2</accession>
<sequence length="93" mass="10890">MSSQVYQQYEKYPRPEALGWVLKPHESIDVEEHYQRLQSLQGKLFSDSNHKIKLLQSNPDPLKSNVPLSYSFTNADEMRQHLKENPNNGVRHV</sequence>
<evidence type="ECO:0000313" key="1">
    <source>
        <dbReference type="EMBL" id="KAG7290059.1"/>
    </source>
</evidence>
<gene>
    <name evidence="1" type="ORF">NEMBOFW57_000051</name>
</gene>
<organism evidence="1 2">
    <name type="scientific">Staphylotrichum longicolle</name>
    <dbReference type="NCBI Taxonomy" id="669026"/>
    <lineage>
        <taxon>Eukaryota</taxon>
        <taxon>Fungi</taxon>
        <taxon>Dikarya</taxon>
        <taxon>Ascomycota</taxon>
        <taxon>Pezizomycotina</taxon>
        <taxon>Sordariomycetes</taxon>
        <taxon>Sordariomycetidae</taxon>
        <taxon>Sordariales</taxon>
        <taxon>Chaetomiaceae</taxon>
        <taxon>Staphylotrichum</taxon>
    </lineage>
</organism>
<name>A0AAD4HWS2_9PEZI</name>
<dbReference type="Proteomes" id="UP001197093">
    <property type="component" value="Unassembled WGS sequence"/>
</dbReference>
<protein>
    <submittedName>
        <fullName evidence="1">Uncharacterized protein</fullName>
    </submittedName>
</protein>
<proteinExistence type="predicted"/>
<comment type="caution">
    <text evidence="1">The sequence shown here is derived from an EMBL/GenBank/DDBJ whole genome shotgun (WGS) entry which is preliminary data.</text>
</comment>
<keyword evidence="2" id="KW-1185">Reference proteome</keyword>
<reference evidence="1" key="1">
    <citation type="submission" date="2023-02" db="EMBL/GenBank/DDBJ databases">
        <authorList>
            <person name="Palmer J.M."/>
        </authorList>
    </citation>
    <scope>NUCLEOTIDE SEQUENCE</scope>
    <source>
        <strain evidence="1">FW57</strain>
    </source>
</reference>